<sequence length="343" mass="39545">MKSKITQIVYVASPESQQIYVWKLDEFKELLELMQIVSTCGQAQPMAINPTQRFLYVGIRPNFSIYTYCINREGLLNKIKIVNIASSPTHITMNAQSTFLYYASYNYNAISVIALDDSGMPNDNNSIVQTIENLLGCHSVNIDRTERLLWVPCLKENVVRLFNINKHNGKLIPYHLNYIKTKIDSGPRHMIFHRSADYAYVINEFNGTINVLSYNIKEKYLCIIQTINILPITYGVNINKLWAADIHITPDSRWVYCSDRLTNTISYFEILSDTKKLRFIGYKHTEKQPRGFAIDKTGNFLIVAGQKSHCISLYRINLKNGKLNFLSRYQSGKGPMWINIVFI</sequence>
<evidence type="ECO:0000256" key="2">
    <source>
        <dbReference type="ARBA" id="ARBA00022526"/>
    </source>
</evidence>
<dbReference type="InterPro" id="IPR050282">
    <property type="entry name" value="Cycloisomerase_2"/>
</dbReference>
<proteinExistence type="inferred from homology"/>
<dbReference type="SUPFAM" id="SSF50974">
    <property type="entry name" value="Nitrous oxide reductase, N-terminal domain"/>
    <property type="match status" value="1"/>
</dbReference>
<dbReference type="EMBL" id="CP002189">
    <property type="protein sequence ID" value="ADV33737.1"/>
    <property type="molecule type" value="Genomic_DNA"/>
</dbReference>
<dbReference type="HOGENOM" id="CLU_038716_2_0_6"/>
<dbReference type="RefSeq" id="WP_013516662.1">
    <property type="nucleotide sequence ID" value="NC_014909.2"/>
</dbReference>
<dbReference type="AlphaFoldDB" id="E8Q6Z0"/>
<dbReference type="NCBIfam" id="NF008258">
    <property type="entry name" value="PRK11028.1"/>
    <property type="match status" value="1"/>
</dbReference>
<dbReference type="Proteomes" id="UP000007464">
    <property type="component" value="Chromosome"/>
</dbReference>
<organism evidence="3 4">
    <name type="scientific">Blochmanniella vafra (strain BVAF)</name>
    <dbReference type="NCBI Taxonomy" id="859654"/>
    <lineage>
        <taxon>Bacteria</taxon>
        <taxon>Pseudomonadati</taxon>
        <taxon>Pseudomonadota</taxon>
        <taxon>Gammaproteobacteria</taxon>
        <taxon>Enterobacterales</taxon>
        <taxon>Enterobacteriaceae</taxon>
        <taxon>ant endosymbionts</taxon>
        <taxon>Candidatus Blochmanniella</taxon>
    </lineage>
</organism>
<dbReference type="PANTHER" id="PTHR30344">
    <property type="entry name" value="6-PHOSPHOGLUCONOLACTONASE-RELATED"/>
    <property type="match status" value="1"/>
</dbReference>
<reference evidence="3 4" key="1">
    <citation type="journal article" date="2010" name="BMC Genomics">
        <title>Unprecedented loss of ammonia assimilation capability in a urease-encoding bacterial mutualist.</title>
        <authorList>
            <person name="Williams L.E."/>
            <person name="Wernegreen J.J."/>
        </authorList>
    </citation>
    <scope>NUCLEOTIDE SEQUENCE [LARGE SCALE GENOMIC DNA]</scope>
    <source>
        <strain evidence="3 4">BVAF</strain>
    </source>
</reference>
<keyword evidence="2" id="KW-0119">Carbohydrate metabolism</keyword>
<dbReference type="STRING" id="859654.BVAF_343"/>
<keyword evidence="4" id="KW-1185">Reference proteome</keyword>
<name>E8Q6Z0_BLOVB</name>
<dbReference type="KEGG" id="bva:BVAF_343"/>
<protein>
    <submittedName>
        <fullName evidence="3">6-phosphogluconolactonase</fullName>
    </submittedName>
</protein>
<dbReference type="GO" id="GO:0006006">
    <property type="term" value="P:glucose metabolic process"/>
    <property type="evidence" value="ECO:0007669"/>
    <property type="project" value="UniProtKB-KW"/>
</dbReference>
<evidence type="ECO:0000313" key="3">
    <source>
        <dbReference type="EMBL" id="ADV33737.1"/>
    </source>
</evidence>
<keyword evidence="2" id="KW-0313">Glucose metabolism</keyword>
<comment type="similarity">
    <text evidence="1">Belongs to the cycloisomerase 2 family.</text>
</comment>
<dbReference type="Gene3D" id="2.130.10.10">
    <property type="entry name" value="YVTN repeat-like/Quinoprotein amine dehydrogenase"/>
    <property type="match status" value="1"/>
</dbReference>
<dbReference type="PANTHER" id="PTHR30344:SF1">
    <property type="entry name" value="6-PHOSPHOGLUCONOLACTONASE"/>
    <property type="match status" value="1"/>
</dbReference>
<accession>E8Q6Z0</accession>
<gene>
    <name evidence="3" type="primary">pgl</name>
    <name evidence="3" type="synonym">ybhE</name>
    <name evidence="3" type="ordered locus">BVAF_343</name>
</gene>
<dbReference type="InterPro" id="IPR019405">
    <property type="entry name" value="Lactonase_7-beta_prop"/>
</dbReference>
<dbReference type="InterPro" id="IPR011045">
    <property type="entry name" value="N2O_reductase_N"/>
</dbReference>
<dbReference type="Pfam" id="PF10282">
    <property type="entry name" value="Lactonase"/>
    <property type="match status" value="1"/>
</dbReference>
<evidence type="ECO:0000256" key="1">
    <source>
        <dbReference type="ARBA" id="ARBA00005564"/>
    </source>
</evidence>
<evidence type="ECO:0000313" key="4">
    <source>
        <dbReference type="Proteomes" id="UP000007464"/>
    </source>
</evidence>
<dbReference type="InterPro" id="IPR015943">
    <property type="entry name" value="WD40/YVTN_repeat-like_dom_sf"/>
</dbReference>
<dbReference type="GO" id="GO:0017057">
    <property type="term" value="F:6-phosphogluconolactonase activity"/>
    <property type="evidence" value="ECO:0007669"/>
    <property type="project" value="TreeGrafter"/>
</dbReference>
<dbReference type="GO" id="GO:0005829">
    <property type="term" value="C:cytosol"/>
    <property type="evidence" value="ECO:0007669"/>
    <property type="project" value="TreeGrafter"/>
</dbReference>